<dbReference type="InterPro" id="IPR043429">
    <property type="entry name" value="ArtM/GltK/GlnP/TcyL/YhdX-like"/>
</dbReference>
<evidence type="ECO:0000256" key="6">
    <source>
        <dbReference type="RuleBase" id="RU363032"/>
    </source>
</evidence>
<keyword evidence="3" id="KW-0029">Amino-acid transport</keyword>
<dbReference type="Pfam" id="PF00528">
    <property type="entry name" value="BPD_transp_1"/>
    <property type="match status" value="1"/>
</dbReference>
<evidence type="ECO:0000313" key="8">
    <source>
        <dbReference type="EMBL" id="HJB91902.1"/>
    </source>
</evidence>
<dbReference type="PANTHER" id="PTHR30614:SF0">
    <property type="entry name" value="L-CYSTINE TRANSPORT SYSTEM PERMEASE PROTEIN TCYL"/>
    <property type="match status" value="1"/>
</dbReference>
<feature type="transmembrane region" description="Helical" evidence="6">
    <location>
        <begin position="59"/>
        <end position="88"/>
    </location>
</feature>
<evidence type="ECO:0000259" key="7">
    <source>
        <dbReference type="PROSITE" id="PS50928"/>
    </source>
</evidence>
<dbReference type="PROSITE" id="PS50928">
    <property type="entry name" value="ABC_TM1"/>
    <property type="match status" value="1"/>
</dbReference>
<feature type="transmembrane region" description="Helical" evidence="6">
    <location>
        <begin position="154"/>
        <end position="174"/>
    </location>
</feature>
<proteinExistence type="inferred from homology"/>
<keyword evidence="4 6" id="KW-1133">Transmembrane helix</keyword>
<dbReference type="InterPro" id="IPR035906">
    <property type="entry name" value="MetI-like_sf"/>
</dbReference>
<feature type="domain" description="ABC transmembrane type-1" evidence="7">
    <location>
        <begin position="64"/>
        <end position="277"/>
    </location>
</feature>
<reference evidence="8" key="1">
    <citation type="journal article" date="2021" name="PeerJ">
        <title>Extensive microbial diversity within the chicken gut microbiome revealed by metagenomics and culture.</title>
        <authorList>
            <person name="Gilroy R."/>
            <person name="Ravi A."/>
            <person name="Getino M."/>
            <person name="Pursley I."/>
            <person name="Horton D.L."/>
            <person name="Alikhan N.F."/>
            <person name="Baker D."/>
            <person name="Gharbi K."/>
            <person name="Hall N."/>
            <person name="Watson M."/>
            <person name="Adriaenssens E.M."/>
            <person name="Foster-Nyarko E."/>
            <person name="Jarju S."/>
            <person name="Secka A."/>
            <person name="Antonio M."/>
            <person name="Oren A."/>
            <person name="Chaudhuri R.R."/>
            <person name="La Ragione R."/>
            <person name="Hildebrand F."/>
            <person name="Pallen M.J."/>
        </authorList>
    </citation>
    <scope>NUCLEOTIDE SEQUENCE</scope>
    <source>
        <strain evidence="8">USAMLcec3-2134</strain>
    </source>
</reference>
<dbReference type="InterPro" id="IPR000515">
    <property type="entry name" value="MetI-like"/>
</dbReference>
<keyword evidence="6" id="KW-0813">Transport</keyword>
<dbReference type="PANTHER" id="PTHR30614">
    <property type="entry name" value="MEMBRANE COMPONENT OF AMINO ACID ABC TRANSPORTER"/>
    <property type="match status" value="1"/>
</dbReference>
<evidence type="ECO:0000256" key="4">
    <source>
        <dbReference type="ARBA" id="ARBA00022989"/>
    </source>
</evidence>
<dbReference type="GO" id="GO:0006865">
    <property type="term" value="P:amino acid transport"/>
    <property type="evidence" value="ECO:0007669"/>
    <property type="project" value="UniProtKB-KW"/>
</dbReference>
<comment type="subcellular location">
    <subcellularLocation>
        <location evidence="6">Cell membrane</location>
        <topology evidence="6">Multi-pass membrane protein</topology>
    </subcellularLocation>
    <subcellularLocation>
        <location evidence="1">Membrane</location>
        <topology evidence="1">Multi-pass membrane protein</topology>
    </subcellularLocation>
</comment>
<evidence type="ECO:0000256" key="3">
    <source>
        <dbReference type="ARBA" id="ARBA00022970"/>
    </source>
</evidence>
<comment type="similarity">
    <text evidence="6">Belongs to the binding-protein-dependent transport system permease family.</text>
</comment>
<dbReference type="GO" id="GO:0055085">
    <property type="term" value="P:transmembrane transport"/>
    <property type="evidence" value="ECO:0007669"/>
    <property type="project" value="InterPro"/>
</dbReference>
<name>A0A9D2MTP1_9FIRM</name>
<accession>A0A9D2MTP1</accession>
<dbReference type="EMBL" id="DWXE01000040">
    <property type="protein sequence ID" value="HJB91902.1"/>
    <property type="molecule type" value="Genomic_DNA"/>
</dbReference>
<organism evidence="8 9">
    <name type="scientific">Candidatus Eisenbergiella merdigallinarum</name>
    <dbReference type="NCBI Taxonomy" id="2838552"/>
    <lineage>
        <taxon>Bacteria</taxon>
        <taxon>Bacillati</taxon>
        <taxon>Bacillota</taxon>
        <taxon>Clostridia</taxon>
        <taxon>Lachnospirales</taxon>
        <taxon>Lachnospiraceae</taxon>
        <taxon>Eisenbergiella</taxon>
    </lineage>
</organism>
<reference evidence="8" key="2">
    <citation type="submission" date="2021-04" db="EMBL/GenBank/DDBJ databases">
        <authorList>
            <person name="Gilroy R."/>
        </authorList>
    </citation>
    <scope>NUCLEOTIDE SEQUENCE</scope>
    <source>
        <strain evidence="8">USAMLcec3-2134</strain>
    </source>
</reference>
<dbReference type="CDD" id="cd06261">
    <property type="entry name" value="TM_PBP2"/>
    <property type="match status" value="1"/>
</dbReference>
<keyword evidence="5 6" id="KW-0472">Membrane</keyword>
<evidence type="ECO:0000256" key="5">
    <source>
        <dbReference type="ARBA" id="ARBA00023136"/>
    </source>
</evidence>
<dbReference type="Proteomes" id="UP000886883">
    <property type="component" value="Unassembled WGS sequence"/>
</dbReference>
<feature type="transmembrane region" description="Helical" evidence="6">
    <location>
        <begin position="12"/>
        <end position="33"/>
    </location>
</feature>
<sequence>MKMGLKAKNFCWFWGAVAVLVLALAVWLIYRFIRVAGLPEMPEGDLDAMLYLLMSERRAWISGIGQTMAASVAGTGIGFAFAVVLAYIRQNEPTLRDPRPIQYVKYMMLTLEKLYVTIIRGTPMMVQACIIYYGGFSIVKALMPGASVTQVNQVWSLFASALITVILNSAAYLAEVLRGGIDSVEQGQKEAAFSLGFTPWQSITRVVYPQAIRNSLPSIVNELINNIKGTSVLTVIGFGELMFATTSIAGKTYRYLPTYLVAAVLYLALVVLLSYGLNKLVDCALHRRNPGKGDKANG</sequence>
<keyword evidence="2 6" id="KW-0812">Transmembrane</keyword>
<protein>
    <submittedName>
        <fullName evidence="8">Amino acid ABC transporter permease</fullName>
    </submittedName>
</protein>
<evidence type="ECO:0000256" key="1">
    <source>
        <dbReference type="ARBA" id="ARBA00004141"/>
    </source>
</evidence>
<feature type="transmembrane region" description="Helical" evidence="6">
    <location>
        <begin position="114"/>
        <end position="134"/>
    </location>
</feature>
<evidence type="ECO:0000313" key="9">
    <source>
        <dbReference type="Proteomes" id="UP000886883"/>
    </source>
</evidence>
<dbReference type="AlphaFoldDB" id="A0A9D2MTP1"/>
<comment type="caution">
    <text evidence="8">The sequence shown here is derived from an EMBL/GenBank/DDBJ whole genome shotgun (WGS) entry which is preliminary data.</text>
</comment>
<dbReference type="Gene3D" id="1.10.3720.10">
    <property type="entry name" value="MetI-like"/>
    <property type="match status" value="1"/>
</dbReference>
<dbReference type="GO" id="GO:0005886">
    <property type="term" value="C:plasma membrane"/>
    <property type="evidence" value="ECO:0007669"/>
    <property type="project" value="UniProtKB-SubCell"/>
</dbReference>
<gene>
    <name evidence="8" type="ORF">H9763_10640</name>
</gene>
<evidence type="ECO:0000256" key="2">
    <source>
        <dbReference type="ARBA" id="ARBA00022692"/>
    </source>
</evidence>
<dbReference type="SUPFAM" id="SSF161098">
    <property type="entry name" value="MetI-like"/>
    <property type="match status" value="1"/>
</dbReference>
<feature type="transmembrane region" description="Helical" evidence="6">
    <location>
        <begin position="256"/>
        <end position="278"/>
    </location>
</feature>
<feature type="transmembrane region" description="Helical" evidence="6">
    <location>
        <begin position="232"/>
        <end position="250"/>
    </location>
</feature>